<keyword evidence="3" id="KW-1185">Reference proteome</keyword>
<evidence type="ECO:0000313" key="3">
    <source>
        <dbReference type="Proteomes" id="UP000460416"/>
    </source>
</evidence>
<gene>
    <name evidence="2" type="ORF">FLP08_13225</name>
</gene>
<reference evidence="2 3" key="1">
    <citation type="submission" date="2019-07" db="EMBL/GenBank/DDBJ databases">
        <title>Gramella aestuarii sp. nov., isolated from a tidal flat, and emended description of Gramella echinicola.</title>
        <authorList>
            <person name="Liu L."/>
        </authorList>
    </citation>
    <scope>NUCLEOTIDE SEQUENCE [LARGE SCALE GENOMIC DNA]</scope>
    <source>
        <strain evidence="2 3">BS12</strain>
    </source>
</reference>
<accession>A0A7K1LSS2</accession>
<feature type="transmembrane region" description="Helical" evidence="1">
    <location>
        <begin position="78"/>
        <end position="100"/>
    </location>
</feature>
<dbReference type="EMBL" id="VJVW01000005">
    <property type="protein sequence ID" value="MUP43540.1"/>
    <property type="molecule type" value="Genomic_DNA"/>
</dbReference>
<keyword evidence="1" id="KW-0812">Transmembrane</keyword>
<comment type="caution">
    <text evidence="2">The sequence shown here is derived from an EMBL/GenBank/DDBJ whole genome shotgun (WGS) entry which is preliminary data.</text>
</comment>
<sequence length="104" mass="12504">MSKHSTVLKINFNKIRKNTRYNYTPRYYKGKDTGNIYDFDNKFNKYKEATNAIDFGSHWADARKESRNRGNRSINRRVVYIIIILLFICLWILDFDLSIFSNPR</sequence>
<evidence type="ECO:0008006" key="4">
    <source>
        <dbReference type="Google" id="ProtNLM"/>
    </source>
</evidence>
<proteinExistence type="predicted"/>
<keyword evidence="1" id="KW-0472">Membrane</keyword>
<organism evidence="2 3">
    <name type="scientific">Christiangramia aestuarii</name>
    <dbReference type="NCBI Taxonomy" id="1028746"/>
    <lineage>
        <taxon>Bacteria</taxon>
        <taxon>Pseudomonadati</taxon>
        <taxon>Bacteroidota</taxon>
        <taxon>Flavobacteriia</taxon>
        <taxon>Flavobacteriales</taxon>
        <taxon>Flavobacteriaceae</taxon>
        <taxon>Christiangramia</taxon>
    </lineage>
</organism>
<evidence type="ECO:0000256" key="1">
    <source>
        <dbReference type="SAM" id="Phobius"/>
    </source>
</evidence>
<dbReference type="Proteomes" id="UP000460416">
    <property type="component" value="Unassembled WGS sequence"/>
</dbReference>
<dbReference type="AlphaFoldDB" id="A0A7K1LSS2"/>
<name>A0A7K1LSS2_9FLAO</name>
<protein>
    <recommendedName>
        <fullName evidence="4">Riboflavin synthase subunit beta</fullName>
    </recommendedName>
</protein>
<evidence type="ECO:0000313" key="2">
    <source>
        <dbReference type="EMBL" id="MUP43540.1"/>
    </source>
</evidence>
<dbReference type="OrthoDB" id="1139505at2"/>
<keyword evidence="1" id="KW-1133">Transmembrane helix</keyword>